<dbReference type="SUPFAM" id="SSF52058">
    <property type="entry name" value="L domain-like"/>
    <property type="match status" value="1"/>
</dbReference>
<name>A0A438I9V5_VITVI</name>
<sequence>MDTHMQLNKKFSEELNLIEVHIGLLFMEVSKYLCQRWDCDTSLLSRTVNSSQAISTVWPSVVDYPDMKALPEEMRRVNSFQDNAKKDSLLCSKLTTFPGWISRLTLLAELRIHSCPQLISSLDEMDSLSTLQRLTIWDRSSLTTLLDCIGSLTSAVLV</sequence>
<accession>A0A438I9V5</accession>
<dbReference type="Proteomes" id="UP000288805">
    <property type="component" value="Unassembled WGS sequence"/>
</dbReference>
<evidence type="ECO:0000313" key="1">
    <source>
        <dbReference type="EMBL" id="RVW93481.1"/>
    </source>
</evidence>
<dbReference type="Gene3D" id="3.80.10.10">
    <property type="entry name" value="Ribonuclease Inhibitor"/>
    <property type="match status" value="1"/>
</dbReference>
<dbReference type="AlphaFoldDB" id="A0A438I9V5"/>
<organism evidence="1 2">
    <name type="scientific">Vitis vinifera</name>
    <name type="common">Grape</name>
    <dbReference type="NCBI Taxonomy" id="29760"/>
    <lineage>
        <taxon>Eukaryota</taxon>
        <taxon>Viridiplantae</taxon>
        <taxon>Streptophyta</taxon>
        <taxon>Embryophyta</taxon>
        <taxon>Tracheophyta</taxon>
        <taxon>Spermatophyta</taxon>
        <taxon>Magnoliopsida</taxon>
        <taxon>eudicotyledons</taxon>
        <taxon>Gunneridae</taxon>
        <taxon>Pentapetalae</taxon>
        <taxon>rosids</taxon>
        <taxon>Vitales</taxon>
        <taxon>Vitaceae</taxon>
        <taxon>Viteae</taxon>
        <taxon>Vitis</taxon>
    </lineage>
</organism>
<proteinExistence type="predicted"/>
<evidence type="ECO:0000313" key="2">
    <source>
        <dbReference type="Proteomes" id="UP000288805"/>
    </source>
</evidence>
<protein>
    <submittedName>
        <fullName evidence="1">Uncharacterized protein</fullName>
    </submittedName>
</protein>
<dbReference type="EMBL" id="QGNW01000129">
    <property type="protein sequence ID" value="RVW93481.1"/>
    <property type="molecule type" value="Genomic_DNA"/>
</dbReference>
<reference evidence="1 2" key="1">
    <citation type="journal article" date="2018" name="PLoS Genet.">
        <title>Population sequencing reveals clonal diversity and ancestral inbreeding in the grapevine cultivar Chardonnay.</title>
        <authorList>
            <person name="Roach M.J."/>
            <person name="Johnson D.L."/>
            <person name="Bohlmann J."/>
            <person name="van Vuuren H.J."/>
            <person name="Jones S.J."/>
            <person name="Pretorius I.S."/>
            <person name="Schmidt S.A."/>
            <person name="Borneman A.R."/>
        </authorList>
    </citation>
    <scope>NUCLEOTIDE SEQUENCE [LARGE SCALE GENOMIC DNA]</scope>
    <source>
        <strain evidence="2">cv. Chardonnay</strain>
        <tissue evidence="1">Leaf</tissue>
    </source>
</reference>
<comment type="caution">
    <text evidence="1">The sequence shown here is derived from an EMBL/GenBank/DDBJ whole genome shotgun (WGS) entry which is preliminary data.</text>
</comment>
<dbReference type="InterPro" id="IPR032675">
    <property type="entry name" value="LRR_dom_sf"/>
</dbReference>
<gene>
    <name evidence="1" type="ORF">CK203_035025</name>
</gene>